<dbReference type="Gene3D" id="1.10.10.2200">
    <property type="match status" value="1"/>
</dbReference>
<reference evidence="14" key="2">
    <citation type="journal article" date="2022" name="Microbiol. Resour. Announc.">
        <title>Metagenome Sequencing to Explore Phylogenomics of Terrestrial Cyanobacteria.</title>
        <authorList>
            <person name="Ward R.D."/>
            <person name="Stajich J.E."/>
            <person name="Johansen J.R."/>
            <person name="Huntemann M."/>
            <person name="Clum A."/>
            <person name="Foster B."/>
            <person name="Foster B."/>
            <person name="Roux S."/>
            <person name="Palaniappan K."/>
            <person name="Varghese N."/>
            <person name="Mukherjee S."/>
            <person name="Reddy T.B.K."/>
            <person name="Daum C."/>
            <person name="Copeland A."/>
            <person name="Chen I.A."/>
            <person name="Ivanova N.N."/>
            <person name="Kyrpides N.C."/>
            <person name="Shapiro N."/>
            <person name="Eloe-Fadrosh E.A."/>
            <person name="Pietrasiak N."/>
        </authorList>
    </citation>
    <scope>NUCLEOTIDE SEQUENCE</scope>
    <source>
        <strain evidence="14">GSE-TBD4-15B</strain>
    </source>
</reference>
<dbReference type="GO" id="GO:0005524">
    <property type="term" value="F:ATP binding"/>
    <property type="evidence" value="ECO:0007669"/>
    <property type="project" value="UniProtKB-KW"/>
</dbReference>
<dbReference type="Pfam" id="PF25497">
    <property type="entry name" value="COR-B"/>
    <property type="match status" value="1"/>
</dbReference>
<evidence type="ECO:0000256" key="6">
    <source>
        <dbReference type="ARBA" id="ARBA00022741"/>
    </source>
</evidence>
<evidence type="ECO:0000256" key="1">
    <source>
        <dbReference type="ARBA" id="ARBA00012513"/>
    </source>
</evidence>
<evidence type="ECO:0000256" key="4">
    <source>
        <dbReference type="ARBA" id="ARBA00022679"/>
    </source>
</evidence>
<evidence type="ECO:0000313" key="14">
    <source>
        <dbReference type="EMBL" id="MBW4464489.1"/>
    </source>
</evidence>
<dbReference type="InterPro" id="IPR036388">
    <property type="entry name" value="WH-like_DNA-bd_sf"/>
</dbReference>
<keyword evidence="7" id="KW-0418">Kinase</keyword>
<dbReference type="InterPro" id="IPR027417">
    <property type="entry name" value="P-loop_NTPase"/>
</dbReference>
<feature type="domain" description="Roc" evidence="13">
    <location>
        <begin position="324"/>
        <end position="491"/>
    </location>
</feature>
<dbReference type="SMART" id="SM00365">
    <property type="entry name" value="LRR_SD22"/>
    <property type="match status" value="7"/>
</dbReference>
<dbReference type="PROSITE" id="PS51424">
    <property type="entry name" value="ROC"/>
    <property type="match status" value="1"/>
</dbReference>
<dbReference type="Gene3D" id="1.10.10.10">
    <property type="entry name" value="Winged helix-like DNA-binding domain superfamily/Winged helix DNA-binding domain"/>
    <property type="match status" value="1"/>
</dbReference>
<dbReference type="SMART" id="SM00364">
    <property type="entry name" value="LRR_BAC"/>
    <property type="match status" value="7"/>
</dbReference>
<dbReference type="CDD" id="cd09914">
    <property type="entry name" value="RocCOR"/>
    <property type="match status" value="1"/>
</dbReference>
<gene>
    <name evidence="14" type="ORF">KME07_03490</name>
</gene>
<comment type="caution">
    <text evidence="14">The sequence shown here is derived from an EMBL/GenBank/DDBJ whole genome shotgun (WGS) entry which is preliminary data.</text>
</comment>
<dbReference type="PANTHER" id="PTHR48051">
    <property type="match status" value="1"/>
</dbReference>
<dbReference type="EMBL" id="JAHHHV010000014">
    <property type="protein sequence ID" value="MBW4464489.1"/>
    <property type="molecule type" value="Genomic_DNA"/>
</dbReference>
<dbReference type="InterPro" id="IPR005225">
    <property type="entry name" value="Small_GTP-bd"/>
</dbReference>
<dbReference type="Pfam" id="PF00560">
    <property type="entry name" value="LRR_1"/>
    <property type="match status" value="1"/>
</dbReference>
<dbReference type="GO" id="GO:0009274">
    <property type="term" value="C:peptidoglycan-based cell wall"/>
    <property type="evidence" value="ECO:0007669"/>
    <property type="project" value="UniProtKB-ARBA"/>
</dbReference>
<dbReference type="PANTHER" id="PTHR48051:SF54">
    <property type="entry name" value="LEUCINE-RICH REPEAT-CONTAINING PROTEIN"/>
    <property type="match status" value="1"/>
</dbReference>
<keyword evidence="2" id="KW-0723">Serine/threonine-protein kinase</keyword>
<dbReference type="GO" id="GO:0005737">
    <property type="term" value="C:cytoplasm"/>
    <property type="evidence" value="ECO:0007669"/>
    <property type="project" value="TreeGrafter"/>
</dbReference>
<keyword evidence="4" id="KW-0808">Transferase</keyword>
<dbReference type="Gene3D" id="3.40.50.300">
    <property type="entry name" value="P-loop containing nucleotide triphosphate hydrolases"/>
    <property type="match status" value="1"/>
</dbReference>
<keyword evidence="5" id="KW-0677">Repeat</keyword>
<dbReference type="NCBIfam" id="TIGR00231">
    <property type="entry name" value="small_GTP"/>
    <property type="match status" value="1"/>
</dbReference>
<keyword evidence="6" id="KW-0547">Nucleotide-binding</keyword>
<accession>A0A951U3C0</accession>
<evidence type="ECO:0000256" key="12">
    <source>
        <dbReference type="SAM" id="MobiDB-lite"/>
    </source>
</evidence>
<dbReference type="Pfam" id="PF16095">
    <property type="entry name" value="COR-A"/>
    <property type="match status" value="1"/>
</dbReference>
<feature type="compositionally biased region" description="Basic and acidic residues" evidence="12">
    <location>
        <begin position="856"/>
        <end position="869"/>
    </location>
</feature>
<dbReference type="Gene3D" id="3.80.10.10">
    <property type="entry name" value="Ribonuclease Inhibitor"/>
    <property type="match status" value="2"/>
</dbReference>
<dbReference type="Proteomes" id="UP000707356">
    <property type="component" value="Unassembled WGS sequence"/>
</dbReference>
<proteinExistence type="predicted"/>
<dbReference type="InterPro" id="IPR020859">
    <property type="entry name" value="ROC"/>
</dbReference>
<evidence type="ECO:0000256" key="11">
    <source>
        <dbReference type="ARBA" id="ARBA00048679"/>
    </source>
</evidence>
<dbReference type="PROSITE" id="PS51450">
    <property type="entry name" value="LRR"/>
    <property type="match status" value="8"/>
</dbReference>
<dbReference type="FunFam" id="3.80.10.10:FF:001164">
    <property type="entry name" value="GH01279p"/>
    <property type="match status" value="1"/>
</dbReference>
<dbReference type="InterPro" id="IPR057263">
    <property type="entry name" value="COR-B"/>
</dbReference>
<dbReference type="SMART" id="SM00175">
    <property type="entry name" value="RAB"/>
    <property type="match status" value="1"/>
</dbReference>
<reference evidence="14" key="1">
    <citation type="submission" date="2021-05" db="EMBL/GenBank/DDBJ databases">
        <authorList>
            <person name="Pietrasiak N."/>
            <person name="Ward R."/>
            <person name="Stajich J.E."/>
            <person name="Kurbessoian T."/>
        </authorList>
    </citation>
    <scope>NUCLEOTIDE SEQUENCE</scope>
    <source>
        <strain evidence="14">GSE-TBD4-15B</strain>
    </source>
</reference>
<dbReference type="InterPro" id="IPR050216">
    <property type="entry name" value="LRR_domain-containing"/>
</dbReference>
<evidence type="ECO:0000256" key="3">
    <source>
        <dbReference type="ARBA" id="ARBA00022614"/>
    </source>
</evidence>
<evidence type="ECO:0000256" key="10">
    <source>
        <dbReference type="ARBA" id="ARBA00047899"/>
    </source>
</evidence>
<comment type="catalytic activity">
    <reaction evidence="11">
        <text>L-seryl-[protein] + ATP = O-phospho-L-seryl-[protein] + ADP + H(+)</text>
        <dbReference type="Rhea" id="RHEA:17989"/>
        <dbReference type="Rhea" id="RHEA-COMP:9863"/>
        <dbReference type="Rhea" id="RHEA-COMP:11604"/>
        <dbReference type="ChEBI" id="CHEBI:15378"/>
        <dbReference type="ChEBI" id="CHEBI:29999"/>
        <dbReference type="ChEBI" id="CHEBI:30616"/>
        <dbReference type="ChEBI" id="CHEBI:83421"/>
        <dbReference type="ChEBI" id="CHEBI:456216"/>
        <dbReference type="EC" id="2.7.11.1"/>
    </reaction>
</comment>
<keyword evidence="8" id="KW-0067">ATP-binding</keyword>
<dbReference type="EC" id="2.7.11.1" evidence="1"/>
<dbReference type="InterPro" id="IPR001611">
    <property type="entry name" value="Leu-rich_rpt"/>
</dbReference>
<evidence type="ECO:0000256" key="7">
    <source>
        <dbReference type="ARBA" id="ARBA00022777"/>
    </source>
</evidence>
<dbReference type="InterPro" id="IPR032171">
    <property type="entry name" value="COR-A"/>
</dbReference>
<dbReference type="GO" id="GO:0004674">
    <property type="term" value="F:protein serine/threonine kinase activity"/>
    <property type="evidence" value="ECO:0007669"/>
    <property type="project" value="UniProtKB-KW"/>
</dbReference>
<evidence type="ECO:0000256" key="5">
    <source>
        <dbReference type="ARBA" id="ARBA00022737"/>
    </source>
</evidence>
<keyword evidence="3" id="KW-0433">Leucine-rich repeat</keyword>
<dbReference type="SMART" id="SM00369">
    <property type="entry name" value="LRR_TYP"/>
    <property type="match status" value="10"/>
</dbReference>
<dbReference type="PRINTS" id="PR00449">
    <property type="entry name" value="RASTRNSFRMNG"/>
</dbReference>
<evidence type="ECO:0000256" key="8">
    <source>
        <dbReference type="ARBA" id="ARBA00022840"/>
    </source>
</evidence>
<dbReference type="Gene3D" id="3.30.310.200">
    <property type="match status" value="1"/>
</dbReference>
<dbReference type="GO" id="GO:0005525">
    <property type="term" value="F:GTP binding"/>
    <property type="evidence" value="ECO:0007669"/>
    <property type="project" value="UniProtKB-KW"/>
</dbReference>
<name>A0A951U3C0_9CYAN</name>
<comment type="catalytic activity">
    <reaction evidence="10">
        <text>L-threonyl-[protein] + ATP = O-phospho-L-threonyl-[protein] + ADP + H(+)</text>
        <dbReference type="Rhea" id="RHEA:46608"/>
        <dbReference type="Rhea" id="RHEA-COMP:11060"/>
        <dbReference type="Rhea" id="RHEA-COMP:11605"/>
        <dbReference type="ChEBI" id="CHEBI:15378"/>
        <dbReference type="ChEBI" id="CHEBI:30013"/>
        <dbReference type="ChEBI" id="CHEBI:30616"/>
        <dbReference type="ChEBI" id="CHEBI:61977"/>
        <dbReference type="ChEBI" id="CHEBI:456216"/>
        <dbReference type="EC" id="2.7.11.1"/>
    </reaction>
</comment>
<dbReference type="InterPro" id="IPR032675">
    <property type="entry name" value="LRR_dom_sf"/>
</dbReference>
<dbReference type="Pfam" id="PF08477">
    <property type="entry name" value="Roc"/>
    <property type="match status" value="1"/>
</dbReference>
<sequence>MPPNELLALIDRLAAEGATELDLSGQGLSELPPEIGKLTQLETLTLGKWDEEKYEHVGNQLTDLPDEIVNLTNLTELDLSSNRITQIPDSISRLSNLTKLYLWGNQLTEIPDSITQLSNLTELHLGGNQITQIPDSITQLSKLRVLYLWGNQITQIPDSITQLFNLKLLVLWGNQITQIPDSITQLSKLRVLYLGRNQITQIPDSITQLFNLTELYLDNNQITQIPDSITQLSNLIVFSLHRNQITQIPDSITQLSNLTRLDLERNKITHLPESLESLPKLEKLDLRGNPLPISPEVLGPSDSGEDPGSVEGIFNYCRQLRSGNVLPLNEAKLLLVGQGSVGKTSLINRLLYNRHNPNESQTDGLNVTPWPIHVNSKDVKLNVWDFGGQEIYHATHQFFLTKRSLYVLVTNCRTSEDENRIDYWLKLIESFGDKSPVIIVGNKCDEQPLDLNRRALREKYPNIKAILETSCQDNKGIEELREAIYNEISILKEVYDLLPLSWFEVKQQLEQLNEDCINYAQYIKICVKQDIEAEKDQERLIGLLHNLGLVLNFRDHPILQNNTVLKPNWVTEGIYSLLSDDDLKTIGKGILTAADLLRVLDAERYPTSRHHFLTELINEFQLGFPLDLQKTRFLIPGLLPKEEPEDTQLEGETLGFQYHYAILPDSVLSRFIVLIHKKIHQNIYWRTGVMLAYREANEISNLARIKADPADQKIFISISGRESTRRSFLALIRDVFNRIHDSFANLEVTECVPVPGHPDHPPLDYQELLGLEEMGIQDYPIGKLRIKVNLRSLLDGYEPIESRQRQRMKDQGMEIEYREEMGMSGIHLHINQKNEDRRNTTHQHGKGDNVAGDYVQGDKRSGSDEAAER</sequence>
<feature type="region of interest" description="Disordered" evidence="12">
    <location>
        <begin position="833"/>
        <end position="869"/>
    </location>
</feature>
<organism evidence="14 15">
    <name type="scientific">Pegethrix bostrychoides GSE-TBD4-15B</name>
    <dbReference type="NCBI Taxonomy" id="2839662"/>
    <lineage>
        <taxon>Bacteria</taxon>
        <taxon>Bacillati</taxon>
        <taxon>Cyanobacteriota</taxon>
        <taxon>Cyanophyceae</taxon>
        <taxon>Oculatellales</taxon>
        <taxon>Oculatellaceae</taxon>
        <taxon>Pegethrix</taxon>
    </lineage>
</organism>
<dbReference type="SUPFAM" id="SSF52058">
    <property type="entry name" value="L domain-like"/>
    <property type="match status" value="1"/>
</dbReference>
<evidence type="ECO:0000313" key="15">
    <source>
        <dbReference type="Proteomes" id="UP000707356"/>
    </source>
</evidence>
<evidence type="ECO:0000256" key="9">
    <source>
        <dbReference type="ARBA" id="ARBA00023134"/>
    </source>
</evidence>
<evidence type="ECO:0000256" key="2">
    <source>
        <dbReference type="ARBA" id="ARBA00022527"/>
    </source>
</evidence>
<evidence type="ECO:0000259" key="13">
    <source>
        <dbReference type="PROSITE" id="PS51424"/>
    </source>
</evidence>
<keyword evidence="9" id="KW-0342">GTP-binding</keyword>
<dbReference type="SMART" id="SM00173">
    <property type="entry name" value="RAS"/>
    <property type="match status" value="1"/>
</dbReference>
<dbReference type="AlphaFoldDB" id="A0A951U3C0"/>
<dbReference type="SUPFAM" id="SSF52540">
    <property type="entry name" value="P-loop containing nucleoside triphosphate hydrolases"/>
    <property type="match status" value="1"/>
</dbReference>
<dbReference type="InterPro" id="IPR003591">
    <property type="entry name" value="Leu-rich_rpt_typical-subtyp"/>
</dbReference>
<protein>
    <recommendedName>
        <fullName evidence="1">non-specific serine/threonine protein kinase</fullName>
        <ecNumber evidence="1">2.7.11.1</ecNumber>
    </recommendedName>
</protein>
<dbReference type="PROSITE" id="PS51419">
    <property type="entry name" value="RAB"/>
    <property type="match status" value="1"/>
</dbReference>
<dbReference type="Pfam" id="PF13855">
    <property type="entry name" value="LRR_8"/>
    <property type="match status" value="3"/>
</dbReference>